<dbReference type="Gene3D" id="1.10.10.10">
    <property type="entry name" value="Winged helix-like DNA-binding domain superfamily/Winged helix DNA-binding domain"/>
    <property type="match status" value="1"/>
</dbReference>
<protein>
    <submittedName>
        <fullName evidence="1">Uncharacterized protein</fullName>
    </submittedName>
</protein>
<dbReference type="AlphaFoldDB" id="H8H274"/>
<gene>
    <name evidence="1" type="ordered locus">DGo_PB0352</name>
</gene>
<proteinExistence type="predicted"/>
<dbReference type="KEGG" id="dgo:DGo_PB0352"/>
<keyword evidence="1" id="KW-0614">Plasmid</keyword>
<sequence length="93" mass="9584">MGALMPAAQGDHLTPGSHAARLLGAACAEPLSLAELCARAGVSATGSAARNLDLLALRGLVDVCPATTGRARQRYALTRPGKTELDVLFRENS</sequence>
<accession>H8H274</accession>
<dbReference type="PATRIC" id="fig|745776.4.peg.3677"/>
<dbReference type="SUPFAM" id="SSF46785">
    <property type="entry name" value="Winged helix' DNA-binding domain"/>
    <property type="match status" value="1"/>
</dbReference>
<dbReference type="InterPro" id="IPR036390">
    <property type="entry name" value="WH_DNA-bd_sf"/>
</dbReference>
<geneLocation type="plasmid" evidence="1 2">
    <name>P2</name>
</geneLocation>
<reference evidence="1 2" key="1">
    <citation type="journal article" date="2012" name="PLoS ONE">
        <title>Genome sequence and transcriptome analysis of the radioresistant bacterium Deinococcus gobiensis: insights into the extreme environmental adaptations.</title>
        <authorList>
            <person name="Yuan M."/>
            <person name="Chen M."/>
            <person name="Zhang W."/>
            <person name="Lu W."/>
            <person name="Wang J."/>
            <person name="Yang M."/>
            <person name="Zhao P."/>
            <person name="Tang R."/>
            <person name="Li X."/>
            <person name="Hao Y."/>
            <person name="Zhou Z."/>
            <person name="Zhan Y."/>
            <person name="Yu H."/>
            <person name="Teng C."/>
            <person name="Yan Y."/>
            <person name="Ping S."/>
            <person name="Wang Y."/>
            <person name="Lin M."/>
        </authorList>
    </citation>
    <scope>NUCLEOTIDE SEQUENCE [LARGE SCALE GENOMIC DNA]</scope>
    <source>
        <strain evidence="2">DSM 21396 / JCM 16679 / CGMCC 1.7299 / I-0</strain>
        <plasmid evidence="1">P2</plasmid>
    </source>
</reference>
<evidence type="ECO:0000313" key="1">
    <source>
        <dbReference type="EMBL" id="AFD27621.1"/>
    </source>
</evidence>
<dbReference type="HOGENOM" id="CLU_2394840_0_0_0"/>
<dbReference type="InterPro" id="IPR036388">
    <property type="entry name" value="WH-like_DNA-bd_sf"/>
</dbReference>
<keyword evidence="2" id="KW-1185">Reference proteome</keyword>
<evidence type="ECO:0000313" key="2">
    <source>
        <dbReference type="Proteomes" id="UP000007575"/>
    </source>
</evidence>
<dbReference type="EMBL" id="CP002193">
    <property type="protein sequence ID" value="AFD27621.1"/>
    <property type="molecule type" value="Genomic_DNA"/>
</dbReference>
<dbReference type="Proteomes" id="UP000007575">
    <property type="component" value="Plasmid P2"/>
</dbReference>
<name>H8H274_DEIGI</name>
<organism evidence="1 2">
    <name type="scientific">Deinococcus gobiensis (strain DSM 21396 / JCM 16679 / CGMCC 1.7299 / I-0)</name>
    <dbReference type="NCBI Taxonomy" id="745776"/>
    <lineage>
        <taxon>Bacteria</taxon>
        <taxon>Thermotogati</taxon>
        <taxon>Deinococcota</taxon>
        <taxon>Deinococci</taxon>
        <taxon>Deinococcales</taxon>
        <taxon>Deinococcaceae</taxon>
        <taxon>Deinococcus</taxon>
    </lineage>
</organism>
<dbReference type="RefSeq" id="WP_014686715.1">
    <property type="nucleotide sequence ID" value="NC_017791.1"/>
</dbReference>